<keyword evidence="3" id="KW-1185">Reference proteome</keyword>
<feature type="domain" description="HTH cro/C1-type" evidence="1">
    <location>
        <begin position="13"/>
        <end position="71"/>
    </location>
</feature>
<dbReference type="Proteomes" id="UP000198806">
    <property type="component" value="Unassembled WGS sequence"/>
</dbReference>
<dbReference type="EMBL" id="FOWD01000029">
    <property type="protein sequence ID" value="SFO46945.1"/>
    <property type="molecule type" value="Genomic_DNA"/>
</dbReference>
<reference evidence="2 3" key="1">
    <citation type="submission" date="2016-10" db="EMBL/GenBank/DDBJ databases">
        <authorList>
            <person name="de Groot N.N."/>
        </authorList>
    </citation>
    <scope>NUCLEOTIDE SEQUENCE [LARGE SCALE GENOMIC DNA]</scope>
    <source>
        <strain evidence="2 3">DSM 1283</strain>
    </source>
</reference>
<dbReference type="SUPFAM" id="SSF47413">
    <property type="entry name" value="lambda repressor-like DNA-binding domains"/>
    <property type="match status" value="1"/>
</dbReference>
<sequence length="79" mass="9083">MEKNEIKVTYSPLWKLLIDRKMAKSELRSKTHIAASTFTKMNNDQMVSMDVIARICDELQCTFDDVVQIEKESEEGAEA</sequence>
<dbReference type="AlphaFoldDB" id="A0A1I5HFC2"/>
<evidence type="ECO:0000259" key="1">
    <source>
        <dbReference type="Pfam" id="PF13443"/>
    </source>
</evidence>
<dbReference type="OrthoDB" id="9804186at2"/>
<keyword evidence="2" id="KW-0238">DNA-binding</keyword>
<evidence type="ECO:0000313" key="3">
    <source>
        <dbReference type="Proteomes" id="UP000198806"/>
    </source>
</evidence>
<evidence type="ECO:0000313" key="2">
    <source>
        <dbReference type="EMBL" id="SFO46945.1"/>
    </source>
</evidence>
<name>A0A1I5HFC2_9FIRM</name>
<organism evidence="2 3">
    <name type="scientific">Anaerocolumna aminovalerica</name>
    <dbReference type="NCBI Taxonomy" id="1527"/>
    <lineage>
        <taxon>Bacteria</taxon>
        <taxon>Bacillati</taxon>
        <taxon>Bacillota</taxon>
        <taxon>Clostridia</taxon>
        <taxon>Lachnospirales</taxon>
        <taxon>Lachnospiraceae</taxon>
        <taxon>Anaerocolumna</taxon>
    </lineage>
</organism>
<gene>
    <name evidence="2" type="ORF">SAMN04489757_12922</name>
</gene>
<dbReference type="RefSeq" id="WP_091687632.1">
    <property type="nucleotide sequence ID" value="NZ_BAABFM010000010.1"/>
</dbReference>
<protein>
    <submittedName>
        <fullName evidence="2">DNA-binding transcriptional regulator, XRE family</fullName>
    </submittedName>
</protein>
<dbReference type="Pfam" id="PF13443">
    <property type="entry name" value="HTH_26"/>
    <property type="match status" value="1"/>
</dbReference>
<proteinExistence type="predicted"/>
<dbReference type="Gene3D" id="1.10.260.40">
    <property type="entry name" value="lambda repressor-like DNA-binding domains"/>
    <property type="match status" value="1"/>
</dbReference>
<dbReference type="GO" id="GO:0003677">
    <property type="term" value="F:DNA binding"/>
    <property type="evidence" value="ECO:0007669"/>
    <property type="project" value="UniProtKB-KW"/>
</dbReference>
<dbReference type="InterPro" id="IPR001387">
    <property type="entry name" value="Cro/C1-type_HTH"/>
</dbReference>
<dbReference type="InterPro" id="IPR010982">
    <property type="entry name" value="Lambda_DNA-bd_dom_sf"/>
</dbReference>
<dbReference type="STRING" id="1527.SAMN04489757_12922"/>
<accession>A0A1I5HFC2</accession>